<gene>
    <name evidence="4" type="ORF">EDC90_1004195</name>
</gene>
<dbReference type="InterPro" id="IPR000182">
    <property type="entry name" value="GNAT_dom"/>
</dbReference>
<protein>
    <submittedName>
        <fullName evidence="4">Acetyltransferase (GNAT) family protein</fullName>
    </submittedName>
</protein>
<proteinExistence type="predicted"/>
<comment type="caution">
    <text evidence="4">The sequence shown here is derived from an EMBL/GenBank/DDBJ whole genome shotgun (WGS) entry which is preliminary data.</text>
</comment>
<keyword evidence="1 4" id="KW-0808">Transferase</keyword>
<evidence type="ECO:0000256" key="1">
    <source>
        <dbReference type="ARBA" id="ARBA00022679"/>
    </source>
</evidence>
<organism evidence="4 5">
    <name type="scientific">Martelella mediterranea</name>
    <dbReference type="NCBI Taxonomy" id="293089"/>
    <lineage>
        <taxon>Bacteria</taxon>
        <taxon>Pseudomonadati</taxon>
        <taxon>Pseudomonadota</taxon>
        <taxon>Alphaproteobacteria</taxon>
        <taxon>Hyphomicrobiales</taxon>
        <taxon>Aurantimonadaceae</taxon>
        <taxon>Martelella</taxon>
    </lineage>
</organism>
<dbReference type="Proteomes" id="UP000295097">
    <property type="component" value="Unassembled WGS sequence"/>
</dbReference>
<dbReference type="InterPro" id="IPR050832">
    <property type="entry name" value="Bact_Acetyltransf"/>
</dbReference>
<dbReference type="EMBL" id="SMAR01000004">
    <property type="protein sequence ID" value="TCT42893.1"/>
    <property type="molecule type" value="Genomic_DNA"/>
</dbReference>
<evidence type="ECO:0000313" key="4">
    <source>
        <dbReference type="EMBL" id="TCT42893.1"/>
    </source>
</evidence>
<dbReference type="PANTHER" id="PTHR43877:SF2">
    <property type="entry name" value="AMINOALKYLPHOSPHONATE N-ACETYLTRANSFERASE-RELATED"/>
    <property type="match status" value="1"/>
</dbReference>
<dbReference type="Pfam" id="PF00583">
    <property type="entry name" value="Acetyltransf_1"/>
    <property type="match status" value="1"/>
</dbReference>
<reference evidence="4 5" key="1">
    <citation type="submission" date="2019-03" db="EMBL/GenBank/DDBJ databases">
        <title>Freshwater and sediment microbial communities from various areas in North America, analyzing microbe dynamics in response to fracking.</title>
        <authorList>
            <person name="Lamendella R."/>
        </authorList>
    </citation>
    <scope>NUCLEOTIDE SEQUENCE [LARGE SCALE GENOMIC DNA]</scope>
    <source>
        <strain evidence="4 5">175.2</strain>
    </source>
</reference>
<dbReference type="AlphaFoldDB" id="A0A4R3NWZ6"/>
<keyword evidence="2" id="KW-0012">Acyltransferase</keyword>
<feature type="domain" description="N-acetyltransferase" evidence="3">
    <location>
        <begin position="4"/>
        <end position="173"/>
    </location>
</feature>
<dbReference type="RefSeq" id="WP_132309076.1">
    <property type="nucleotide sequence ID" value="NZ_SMAR01000004.1"/>
</dbReference>
<evidence type="ECO:0000313" key="5">
    <source>
        <dbReference type="Proteomes" id="UP000295097"/>
    </source>
</evidence>
<dbReference type="PROSITE" id="PS51186">
    <property type="entry name" value="GNAT"/>
    <property type="match status" value="1"/>
</dbReference>
<dbReference type="OrthoDB" id="3389160at2"/>
<dbReference type="SUPFAM" id="SSF55729">
    <property type="entry name" value="Acyl-CoA N-acyltransferases (Nat)"/>
    <property type="match status" value="1"/>
</dbReference>
<dbReference type="Gene3D" id="3.40.630.30">
    <property type="match status" value="1"/>
</dbReference>
<evidence type="ECO:0000256" key="2">
    <source>
        <dbReference type="ARBA" id="ARBA00023315"/>
    </source>
</evidence>
<accession>A0A4R3NWZ6</accession>
<keyword evidence="5" id="KW-1185">Reference proteome</keyword>
<dbReference type="InterPro" id="IPR016181">
    <property type="entry name" value="Acyl_CoA_acyltransferase"/>
</dbReference>
<name>A0A4R3NWZ6_9HYPH</name>
<dbReference type="PANTHER" id="PTHR43877">
    <property type="entry name" value="AMINOALKYLPHOSPHONATE N-ACETYLTRANSFERASE-RELATED-RELATED"/>
    <property type="match status" value="1"/>
</dbReference>
<dbReference type="GO" id="GO:0016747">
    <property type="term" value="F:acyltransferase activity, transferring groups other than amino-acyl groups"/>
    <property type="evidence" value="ECO:0007669"/>
    <property type="project" value="InterPro"/>
</dbReference>
<evidence type="ECO:0000259" key="3">
    <source>
        <dbReference type="PROSITE" id="PS51186"/>
    </source>
</evidence>
<dbReference type="CDD" id="cd04301">
    <property type="entry name" value="NAT_SF"/>
    <property type="match status" value="1"/>
</dbReference>
<sequence>MATIQMLSADEARRAIPALSSLMEDGIEDNASMGFMAPYDAEAVQAFWQDVASNVAAGTTLLAVAVSDGEIVGTVQAALAQKPNQPHRADVMKLIVLRRHRGQGIARNLMEALDAVCLSHNRWLLVLDTATGSDAEAIYPRLGWQKAGVVPDYALYPDGGYCPTTFFYKRLKDGSASS</sequence>